<name>A0A8T0HRC0_CERPU</name>
<proteinExistence type="predicted"/>
<evidence type="ECO:0000313" key="3">
    <source>
        <dbReference type="Proteomes" id="UP000822688"/>
    </source>
</evidence>
<dbReference type="AlphaFoldDB" id="A0A8T0HRC0"/>
<keyword evidence="3" id="KW-1185">Reference proteome</keyword>
<sequence>MQKVESRITTYVRSDSAFFSTPHHPDSTRSKPRHERRTNHSHNSLPMRNPRSWSPISLHQITKPRTHDQNPPPLPIPTSSSQTIITQRRSQQSHHLPCIQTHENLPQSPKPTLLSSPHILHLLSSHPTSPLRSPMFLHTPITHPSLLKSSTSYSQTHIPESDYQSCTPEHTKTSKTLRNSASILPQYHQKTNPPNLLLSNPPPPPFHKPTSHNTTTTT</sequence>
<feature type="compositionally biased region" description="Basic residues" evidence="1">
    <location>
        <begin position="30"/>
        <end position="40"/>
    </location>
</feature>
<evidence type="ECO:0000256" key="1">
    <source>
        <dbReference type="SAM" id="MobiDB-lite"/>
    </source>
</evidence>
<feature type="compositionally biased region" description="Polar residues" evidence="1">
    <location>
        <begin position="7"/>
        <end position="19"/>
    </location>
</feature>
<gene>
    <name evidence="2" type="ORF">KC19_VG174100</name>
</gene>
<organism evidence="2 3">
    <name type="scientific">Ceratodon purpureus</name>
    <name type="common">Fire moss</name>
    <name type="synonym">Dicranum purpureum</name>
    <dbReference type="NCBI Taxonomy" id="3225"/>
    <lineage>
        <taxon>Eukaryota</taxon>
        <taxon>Viridiplantae</taxon>
        <taxon>Streptophyta</taxon>
        <taxon>Embryophyta</taxon>
        <taxon>Bryophyta</taxon>
        <taxon>Bryophytina</taxon>
        <taxon>Bryopsida</taxon>
        <taxon>Dicranidae</taxon>
        <taxon>Pseudoditrichales</taxon>
        <taxon>Ditrichaceae</taxon>
        <taxon>Ceratodon</taxon>
    </lineage>
</organism>
<feature type="compositionally biased region" description="Polar residues" evidence="1">
    <location>
        <begin position="158"/>
        <end position="191"/>
    </location>
</feature>
<feature type="region of interest" description="Disordered" evidence="1">
    <location>
        <begin position="1"/>
        <end position="54"/>
    </location>
</feature>
<feature type="compositionally biased region" description="Polar residues" evidence="1">
    <location>
        <begin position="41"/>
        <end position="54"/>
    </location>
</feature>
<dbReference type="EMBL" id="CM026426">
    <property type="protein sequence ID" value="KAG0573386.1"/>
    <property type="molecule type" value="Genomic_DNA"/>
</dbReference>
<feature type="region of interest" description="Disordered" evidence="1">
    <location>
        <begin position="158"/>
        <end position="218"/>
    </location>
</feature>
<protein>
    <submittedName>
        <fullName evidence="2">Uncharacterized protein</fullName>
    </submittedName>
</protein>
<dbReference type="Proteomes" id="UP000822688">
    <property type="component" value="Chromosome V"/>
</dbReference>
<reference evidence="2" key="1">
    <citation type="submission" date="2020-06" db="EMBL/GenBank/DDBJ databases">
        <title>WGS assembly of Ceratodon purpureus strain R40.</title>
        <authorList>
            <person name="Carey S.B."/>
            <person name="Jenkins J."/>
            <person name="Shu S."/>
            <person name="Lovell J.T."/>
            <person name="Sreedasyam A."/>
            <person name="Maumus F."/>
            <person name="Tiley G.P."/>
            <person name="Fernandez-Pozo N."/>
            <person name="Barry K."/>
            <person name="Chen C."/>
            <person name="Wang M."/>
            <person name="Lipzen A."/>
            <person name="Daum C."/>
            <person name="Saski C.A."/>
            <person name="Payton A.C."/>
            <person name="Mcbreen J.C."/>
            <person name="Conrad R.E."/>
            <person name="Kollar L.M."/>
            <person name="Olsson S."/>
            <person name="Huttunen S."/>
            <person name="Landis J.B."/>
            <person name="Wickett N.J."/>
            <person name="Johnson M.G."/>
            <person name="Rensing S.A."/>
            <person name="Grimwood J."/>
            <person name="Schmutz J."/>
            <person name="Mcdaniel S.F."/>
        </authorList>
    </citation>
    <scope>NUCLEOTIDE SEQUENCE</scope>
    <source>
        <strain evidence="2">R40</strain>
    </source>
</reference>
<accession>A0A8T0HRC0</accession>
<comment type="caution">
    <text evidence="2">The sequence shown here is derived from an EMBL/GenBank/DDBJ whole genome shotgun (WGS) entry which is preliminary data.</text>
</comment>
<evidence type="ECO:0000313" key="2">
    <source>
        <dbReference type="EMBL" id="KAG0573386.1"/>
    </source>
</evidence>